<dbReference type="PANTHER" id="PTHR34992">
    <property type="entry name" value="HYPHAL ANASTAMOSIS-7 PROTEIN"/>
    <property type="match status" value="1"/>
</dbReference>
<evidence type="ECO:0000313" key="10">
    <source>
        <dbReference type="Proteomes" id="UP001174934"/>
    </source>
</evidence>
<evidence type="ECO:0000256" key="5">
    <source>
        <dbReference type="ARBA" id="ARBA00023136"/>
    </source>
</evidence>
<evidence type="ECO:0000256" key="3">
    <source>
        <dbReference type="ARBA" id="ARBA00022622"/>
    </source>
</evidence>
<dbReference type="EMBL" id="JAULSR010000003">
    <property type="protein sequence ID" value="KAK0624874.1"/>
    <property type="molecule type" value="Genomic_DNA"/>
</dbReference>
<proteinExistence type="predicted"/>
<keyword evidence="4" id="KW-0732">Signal</keyword>
<accession>A0AA40C4X0</accession>
<keyword evidence="7" id="KW-0449">Lipoprotein</keyword>
<keyword evidence="6" id="KW-0325">Glycoprotein</keyword>
<evidence type="ECO:0000259" key="8">
    <source>
        <dbReference type="Pfam" id="PF20238"/>
    </source>
</evidence>
<comment type="caution">
    <text evidence="9">The sequence shown here is derived from an EMBL/GenBank/DDBJ whole genome shotgun (WGS) entry which is preliminary data.</text>
</comment>
<evidence type="ECO:0000256" key="6">
    <source>
        <dbReference type="ARBA" id="ARBA00023180"/>
    </source>
</evidence>
<keyword evidence="5" id="KW-0472">Membrane</keyword>
<evidence type="ECO:0000256" key="2">
    <source>
        <dbReference type="ARBA" id="ARBA00022475"/>
    </source>
</evidence>
<dbReference type="InterPro" id="IPR046936">
    <property type="entry name" value="BIM1-like"/>
</dbReference>
<keyword evidence="3" id="KW-0336">GPI-anchor</keyword>
<keyword evidence="10" id="KW-1185">Reference proteome</keyword>
<evidence type="ECO:0000256" key="1">
    <source>
        <dbReference type="ARBA" id="ARBA00004609"/>
    </source>
</evidence>
<dbReference type="PANTHER" id="PTHR34992:SF2">
    <property type="entry name" value="COPPER ACQUISITION FACTOR BIM1-LIKE DOMAIN-CONTAINING PROTEIN"/>
    <property type="match status" value="1"/>
</dbReference>
<comment type="subcellular location">
    <subcellularLocation>
        <location evidence="1">Cell membrane</location>
        <topology evidence="1">Lipid-anchor</topology>
        <topology evidence="1">GPI-anchor</topology>
    </subcellularLocation>
</comment>
<keyword evidence="2" id="KW-1003">Cell membrane</keyword>
<protein>
    <recommendedName>
        <fullName evidence="8">Copper acquisition factor BIM1-like domain-containing protein</fullName>
    </recommendedName>
</protein>
<dbReference type="Proteomes" id="UP001174934">
    <property type="component" value="Unassembled WGS sequence"/>
</dbReference>
<evidence type="ECO:0000256" key="7">
    <source>
        <dbReference type="ARBA" id="ARBA00023288"/>
    </source>
</evidence>
<feature type="domain" description="Copper acquisition factor BIM1-like" evidence="8">
    <location>
        <begin position="2"/>
        <end position="94"/>
    </location>
</feature>
<dbReference type="Pfam" id="PF20238">
    <property type="entry name" value="BIM1-like_dom"/>
    <property type="match status" value="1"/>
</dbReference>
<name>A0AA40C4X0_9PEZI</name>
<dbReference type="GO" id="GO:0005886">
    <property type="term" value="C:plasma membrane"/>
    <property type="evidence" value="ECO:0007669"/>
    <property type="project" value="UniProtKB-SubCell"/>
</dbReference>
<reference evidence="9" key="1">
    <citation type="submission" date="2023-06" db="EMBL/GenBank/DDBJ databases">
        <title>Genome-scale phylogeny and comparative genomics of the fungal order Sordariales.</title>
        <authorList>
            <consortium name="Lawrence Berkeley National Laboratory"/>
            <person name="Hensen N."/>
            <person name="Bonometti L."/>
            <person name="Westerberg I."/>
            <person name="Brannstrom I.O."/>
            <person name="Guillou S."/>
            <person name="Cros-Aarteil S."/>
            <person name="Calhoun S."/>
            <person name="Haridas S."/>
            <person name="Kuo A."/>
            <person name="Mondo S."/>
            <person name="Pangilinan J."/>
            <person name="Riley R."/>
            <person name="LaButti K."/>
            <person name="Andreopoulos B."/>
            <person name="Lipzen A."/>
            <person name="Chen C."/>
            <person name="Yanf M."/>
            <person name="Daum C."/>
            <person name="Ng V."/>
            <person name="Clum A."/>
            <person name="Steindorff A."/>
            <person name="Ohm R."/>
            <person name="Martin F."/>
            <person name="Silar P."/>
            <person name="Natvig D."/>
            <person name="Lalanne C."/>
            <person name="Gautier V."/>
            <person name="Ament-velasquez S.L."/>
            <person name="Kruys A."/>
            <person name="Hutchinson M.I."/>
            <person name="Powell A.J."/>
            <person name="Barry K."/>
            <person name="Miller A.N."/>
            <person name="Grigoriev I.V."/>
            <person name="Debuchy R."/>
            <person name="Gladieux P."/>
            <person name="Thoren M.H."/>
            <person name="Johannesson H."/>
        </authorList>
    </citation>
    <scope>NUCLEOTIDE SEQUENCE</scope>
    <source>
        <strain evidence="9">SMH3391-2</strain>
    </source>
</reference>
<dbReference type="GO" id="GO:0098552">
    <property type="term" value="C:side of membrane"/>
    <property type="evidence" value="ECO:0007669"/>
    <property type="project" value="UniProtKB-KW"/>
</dbReference>
<sequence length="151" mass="15384">MHHKWTYVFINLGLGANVTNFNYTLTQPFWNETGNGTLCVPKLALPVGLTVSDGAEGSIQVVTVGANGNALYNCADITFRSNATTLSTNDCVTDEGVTFAPIAVEAGANGSTTANTTTTTGKSAAATGGVNMIALSSVVGLTLAFVCGMGL</sequence>
<evidence type="ECO:0000313" key="9">
    <source>
        <dbReference type="EMBL" id="KAK0624874.1"/>
    </source>
</evidence>
<organism evidence="9 10">
    <name type="scientific">Bombardia bombarda</name>
    <dbReference type="NCBI Taxonomy" id="252184"/>
    <lineage>
        <taxon>Eukaryota</taxon>
        <taxon>Fungi</taxon>
        <taxon>Dikarya</taxon>
        <taxon>Ascomycota</taxon>
        <taxon>Pezizomycotina</taxon>
        <taxon>Sordariomycetes</taxon>
        <taxon>Sordariomycetidae</taxon>
        <taxon>Sordariales</taxon>
        <taxon>Lasiosphaeriaceae</taxon>
        <taxon>Bombardia</taxon>
    </lineage>
</organism>
<dbReference type="InterPro" id="IPR046530">
    <property type="entry name" value="BIM1-like_dom"/>
</dbReference>
<evidence type="ECO:0000256" key="4">
    <source>
        <dbReference type="ARBA" id="ARBA00022729"/>
    </source>
</evidence>
<dbReference type="AlphaFoldDB" id="A0AA40C4X0"/>
<gene>
    <name evidence="9" type="ORF">B0T17DRAFT_531342</name>
</gene>